<evidence type="ECO:0000256" key="1">
    <source>
        <dbReference type="ARBA" id="ARBA00010718"/>
    </source>
</evidence>
<name>A0A6I4TZG1_9SPHN</name>
<dbReference type="EMBL" id="WTYR01000001">
    <property type="protein sequence ID" value="MXP09100.1"/>
    <property type="molecule type" value="Genomic_DNA"/>
</dbReference>
<dbReference type="Gene3D" id="3.10.200.10">
    <property type="entry name" value="Alpha carbonic anhydrase"/>
    <property type="match status" value="1"/>
</dbReference>
<evidence type="ECO:0000256" key="5">
    <source>
        <dbReference type="ARBA" id="ARBA00023239"/>
    </source>
</evidence>
<dbReference type="SUPFAM" id="SSF51069">
    <property type="entry name" value="Carbonic anhydrase"/>
    <property type="match status" value="1"/>
</dbReference>
<dbReference type="Proteomes" id="UP000429229">
    <property type="component" value="Unassembled WGS sequence"/>
</dbReference>
<evidence type="ECO:0000259" key="7">
    <source>
        <dbReference type="PROSITE" id="PS51144"/>
    </source>
</evidence>
<dbReference type="CDD" id="cd03124">
    <property type="entry name" value="alpha_CA_prokaryotic_like"/>
    <property type="match status" value="1"/>
</dbReference>
<evidence type="ECO:0000256" key="3">
    <source>
        <dbReference type="ARBA" id="ARBA00022723"/>
    </source>
</evidence>
<dbReference type="EC" id="4.2.1.1" evidence="2"/>
<dbReference type="InterPro" id="IPR023561">
    <property type="entry name" value="Carbonic_anhydrase_a-class"/>
</dbReference>
<keyword evidence="5" id="KW-0456">Lyase</keyword>
<keyword evidence="4" id="KW-0862">Zinc</keyword>
<dbReference type="PANTHER" id="PTHR18952:SF265">
    <property type="entry name" value="CARBONIC ANHYDRASE"/>
    <property type="match status" value="1"/>
</dbReference>
<dbReference type="SMART" id="SM01057">
    <property type="entry name" value="Carb_anhydrase"/>
    <property type="match status" value="1"/>
</dbReference>
<dbReference type="PANTHER" id="PTHR18952">
    <property type="entry name" value="CARBONIC ANHYDRASE"/>
    <property type="match status" value="1"/>
</dbReference>
<protein>
    <recommendedName>
        <fullName evidence="2">carbonic anhydrase</fullName>
        <ecNumber evidence="2">4.2.1.1</ecNumber>
    </recommendedName>
</protein>
<dbReference type="Pfam" id="PF00194">
    <property type="entry name" value="Carb_anhydrase"/>
    <property type="match status" value="1"/>
</dbReference>
<gene>
    <name evidence="8" type="ORF">GRI68_02760</name>
</gene>
<comment type="caution">
    <text evidence="8">The sequence shown here is derived from an EMBL/GenBank/DDBJ whole genome shotgun (WGS) entry which is preliminary data.</text>
</comment>
<keyword evidence="3" id="KW-0479">Metal-binding</keyword>
<evidence type="ECO:0000313" key="9">
    <source>
        <dbReference type="Proteomes" id="UP000429229"/>
    </source>
</evidence>
<proteinExistence type="inferred from homology"/>
<evidence type="ECO:0000256" key="2">
    <source>
        <dbReference type="ARBA" id="ARBA00012925"/>
    </source>
</evidence>
<evidence type="ECO:0000256" key="4">
    <source>
        <dbReference type="ARBA" id="ARBA00022833"/>
    </source>
</evidence>
<accession>A0A6I4TZG1</accession>
<feature type="domain" description="Alpha-carbonic anhydrase" evidence="7">
    <location>
        <begin position="15"/>
        <end position="232"/>
    </location>
</feature>
<dbReference type="GO" id="GO:0008270">
    <property type="term" value="F:zinc ion binding"/>
    <property type="evidence" value="ECO:0007669"/>
    <property type="project" value="InterPro"/>
</dbReference>
<dbReference type="OrthoDB" id="5327615at2"/>
<dbReference type="InterPro" id="IPR001148">
    <property type="entry name" value="CA_dom"/>
</dbReference>
<evidence type="ECO:0000256" key="6">
    <source>
        <dbReference type="ARBA" id="ARBA00048348"/>
    </source>
</evidence>
<dbReference type="InterPro" id="IPR041891">
    <property type="entry name" value="Alpha_CA_prokaryot-like"/>
</dbReference>
<dbReference type="PROSITE" id="PS51144">
    <property type="entry name" value="ALPHA_CA_2"/>
    <property type="match status" value="1"/>
</dbReference>
<dbReference type="GO" id="GO:0004089">
    <property type="term" value="F:carbonate dehydratase activity"/>
    <property type="evidence" value="ECO:0007669"/>
    <property type="project" value="UniProtKB-EC"/>
</dbReference>
<dbReference type="AlphaFoldDB" id="A0A6I4TZG1"/>
<evidence type="ECO:0000313" key="8">
    <source>
        <dbReference type="EMBL" id="MXP09100.1"/>
    </source>
</evidence>
<comment type="catalytic activity">
    <reaction evidence="6">
        <text>hydrogencarbonate + H(+) = CO2 + H2O</text>
        <dbReference type="Rhea" id="RHEA:10748"/>
        <dbReference type="ChEBI" id="CHEBI:15377"/>
        <dbReference type="ChEBI" id="CHEBI:15378"/>
        <dbReference type="ChEBI" id="CHEBI:16526"/>
        <dbReference type="ChEBI" id="CHEBI:17544"/>
        <dbReference type="EC" id="4.2.1.1"/>
    </reaction>
</comment>
<reference evidence="8 9" key="1">
    <citation type="submission" date="2019-12" db="EMBL/GenBank/DDBJ databases">
        <title>Genomic-based taxomic classification of the family Erythrobacteraceae.</title>
        <authorList>
            <person name="Xu L."/>
        </authorList>
    </citation>
    <scope>NUCLEOTIDE SEQUENCE [LARGE SCALE GENOMIC DNA]</scope>
    <source>
        <strain evidence="8 9">LMG 29519</strain>
    </source>
</reference>
<organism evidence="8 9">
    <name type="scientific">Alteriqipengyuania halimionae</name>
    <dbReference type="NCBI Taxonomy" id="1926630"/>
    <lineage>
        <taxon>Bacteria</taxon>
        <taxon>Pseudomonadati</taxon>
        <taxon>Pseudomonadota</taxon>
        <taxon>Alphaproteobacteria</taxon>
        <taxon>Sphingomonadales</taxon>
        <taxon>Erythrobacteraceae</taxon>
        <taxon>Alteriqipengyuania</taxon>
    </lineage>
</organism>
<keyword evidence="9" id="KW-1185">Reference proteome</keyword>
<sequence>MLLPNLLAPDPGADPDWVYGDGELPEKWSIDNDSYAVCDTGQMQSPIVLSDTNARASIAFAASYGEADGKLKRGRGKVQVDVDSGMGMVSGDTLFSLLQMHFHTPAEHMLHGERYPLVVHLVHGSRDGEFAVLGVMFEEGDANPAIAAILDALESEGKEVMLDIASLVPERPDLYRYMGSLTTPPCTEGVNWHVADEVLEASEEQIAAMARILGASNRSLQPLNNRLIIGPED</sequence>
<comment type="similarity">
    <text evidence="1">Belongs to the alpha-carbonic anhydrase family.</text>
</comment>
<dbReference type="InterPro" id="IPR036398">
    <property type="entry name" value="CA_dom_sf"/>
</dbReference>